<dbReference type="Gene3D" id="1.50.10.10">
    <property type="match status" value="1"/>
</dbReference>
<accession>A0A165P0V3</accession>
<dbReference type="Proteomes" id="UP000077266">
    <property type="component" value="Unassembled WGS sequence"/>
</dbReference>
<organism evidence="2 3">
    <name type="scientific">Exidia glandulosa HHB12029</name>
    <dbReference type="NCBI Taxonomy" id="1314781"/>
    <lineage>
        <taxon>Eukaryota</taxon>
        <taxon>Fungi</taxon>
        <taxon>Dikarya</taxon>
        <taxon>Basidiomycota</taxon>
        <taxon>Agaricomycotina</taxon>
        <taxon>Agaricomycetes</taxon>
        <taxon>Auriculariales</taxon>
        <taxon>Exidiaceae</taxon>
        <taxon>Exidia</taxon>
    </lineage>
</organism>
<dbReference type="EMBL" id="KV425893">
    <property type="protein sequence ID" value="KZW01486.1"/>
    <property type="molecule type" value="Genomic_DNA"/>
</dbReference>
<dbReference type="InterPro" id="IPR012341">
    <property type="entry name" value="6hp_glycosidase-like_sf"/>
</dbReference>
<evidence type="ECO:0008006" key="4">
    <source>
        <dbReference type="Google" id="ProtNLM"/>
    </source>
</evidence>
<reference evidence="2 3" key="1">
    <citation type="journal article" date="2016" name="Mol. Biol. Evol.">
        <title>Comparative Genomics of Early-Diverging Mushroom-Forming Fungi Provides Insights into the Origins of Lignocellulose Decay Capabilities.</title>
        <authorList>
            <person name="Nagy L.G."/>
            <person name="Riley R."/>
            <person name="Tritt A."/>
            <person name="Adam C."/>
            <person name="Daum C."/>
            <person name="Floudas D."/>
            <person name="Sun H."/>
            <person name="Yadav J.S."/>
            <person name="Pangilinan J."/>
            <person name="Larsson K.H."/>
            <person name="Matsuura K."/>
            <person name="Barry K."/>
            <person name="Labutti K."/>
            <person name="Kuo R."/>
            <person name="Ohm R.A."/>
            <person name="Bhattacharya S.S."/>
            <person name="Shirouzu T."/>
            <person name="Yoshinaga Y."/>
            <person name="Martin F.M."/>
            <person name="Grigoriev I.V."/>
            <person name="Hibbett D.S."/>
        </authorList>
    </citation>
    <scope>NUCLEOTIDE SEQUENCE [LARGE SCALE GENOMIC DNA]</scope>
    <source>
        <strain evidence="2 3">HHB12029</strain>
    </source>
</reference>
<dbReference type="OrthoDB" id="3534988at2759"/>
<keyword evidence="1" id="KW-0732">Signal</keyword>
<dbReference type="InterPro" id="IPR008928">
    <property type="entry name" value="6-hairpin_glycosidase_sf"/>
</dbReference>
<evidence type="ECO:0000256" key="1">
    <source>
        <dbReference type="SAM" id="SignalP"/>
    </source>
</evidence>
<dbReference type="AlphaFoldDB" id="A0A165P0V3"/>
<keyword evidence="3" id="KW-1185">Reference proteome</keyword>
<name>A0A165P0V3_EXIGL</name>
<feature type="signal peptide" evidence="1">
    <location>
        <begin position="1"/>
        <end position="16"/>
    </location>
</feature>
<sequence length="710" mass="78725">MSQLLLSLAICTFAAASSIDRRAVVTRYNPVRTNTSPDTPLQIGNGNFAFSAGIDGLQTFQPWSIMSTWGWKNDTLPPNRTLDDVLAYKGESWWNHDKLVQYNFNGVGDLQQWLISNPNRVNLGRVGLTFFDAKGAPVSVTAADIQNATQTLDLFTGIVSSTFSILGQPVAVRTSVHQTAGAVGVTVTSPLLVRRQLAVFLDFPWNDGSSKFSAPFVGSFASTNWTLHRTTLQRVTSISAEIVHSFNSLANTTFYTSVHGSAFKLSRAEGHQFLLRPTLPLPSFAVSVAFSLQPQSPPAVPLPPAVEASSRSGWANFWEKSGFVDVVTGSTDSRAEELQRRIILSRYLMRVNNAGDIPEQESGLVNNGWYGKFHLEMFYWHSAHWLLWSNDDFVRSSSPYARFLSSSIARAQVQQPWTAGARWGKMSDPSGRSAPGQINELLIWQQPHPLIFAEYMWRSTPTHAVLQEWRDVVFETAQWMADFAWWNETTGVFDLGPPMYPVSEDTPPNSTINTAFELSYWRIGLDMATRWMERLGETPPAKWSQVAANLAPLPTSNGLYAVYEGIEDTFWTDPAFINDHPALAGLFGWLPATPKLDISIATRTTEKVWTSWNLTSCWGWDFPLLAMSAARIGQPDRAVDWLLHPLFQFDDAGMPLGGTRVPTPYFPGSGALLTAIAFMAKGWDDGPQTNAPGFPAVGWNVRTEGIRMAL</sequence>
<dbReference type="STRING" id="1314781.A0A165P0V3"/>
<dbReference type="InParanoid" id="A0A165P0V3"/>
<dbReference type="GO" id="GO:0005975">
    <property type="term" value="P:carbohydrate metabolic process"/>
    <property type="evidence" value="ECO:0007669"/>
    <property type="project" value="InterPro"/>
</dbReference>
<feature type="chain" id="PRO_5007863738" description="Six-hairpin glycosidase" evidence="1">
    <location>
        <begin position="17"/>
        <end position="710"/>
    </location>
</feature>
<gene>
    <name evidence="2" type="ORF">EXIGLDRAFT_738493</name>
</gene>
<protein>
    <recommendedName>
        <fullName evidence="4">Six-hairpin glycosidase</fullName>
    </recommendedName>
</protein>
<evidence type="ECO:0000313" key="3">
    <source>
        <dbReference type="Proteomes" id="UP000077266"/>
    </source>
</evidence>
<proteinExistence type="predicted"/>
<dbReference type="SUPFAM" id="SSF48208">
    <property type="entry name" value="Six-hairpin glycosidases"/>
    <property type="match status" value="1"/>
</dbReference>
<dbReference type="GO" id="GO:0003824">
    <property type="term" value="F:catalytic activity"/>
    <property type="evidence" value="ECO:0007669"/>
    <property type="project" value="UniProtKB-ARBA"/>
</dbReference>
<evidence type="ECO:0000313" key="2">
    <source>
        <dbReference type="EMBL" id="KZW01486.1"/>
    </source>
</evidence>